<dbReference type="EMBL" id="KB707126">
    <property type="protein sequence ID" value="EMR64023.1"/>
    <property type="molecule type" value="Genomic_DNA"/>
</dbReference>
<proteinExistence type="inferred from homology"/>
<name>M7SIA7_EUTLA</name>
<comment type="pathway">
    <text evidence="2">Protein modification; protein glycosylation.</text>
</comment>
<evidence type="ECO:0000256" key="1">
    <source>
        <dbReference type="ARBA" id="ARBA00004606"/>
    </source>
</evidence>
<comment type="similarity">
    <text evidence="3">Belongs to the glycosyltransferase 31 family. Beta3-Gal-T subfamily.</text>
</comment>
<keyword evidence="5" id="KW-0328">Glycosyltransferase</keyword>
<gene>
    <name evidence="13" type="ORF">UCREL1_9011</name>
</gene>
<dbReference type="eggNOG" id="KOG2246">
    <property type="taxonomic scope" value="Eukaryota"/>
</dbReference>
<dbReference type="EC" id="2.4.1.122" evidence="4"/>
<protein>
    <recommendedName>
        <fullName evidence="4">N-acetylgalactosaminide beta-1,3-galactosyltransferase</fullName>
        <ecNumber evidence="4">2.4.1.122</ecNumber>
    </recommendedName>
</protein>
<dbReference type="HOGENOM" id="CLU_022549_3_1_1"/>
<dbReference type="KEGG" id="ela:UCREL1_9011"/>
<evidence type="ECO:0000313" key="13">
    <source>
        <dbReference type="EMBL" id="EMR64023.1"/>
    </source>
</evidence>
<dbReference type="Proteomes" id="UP000012174">
    <property type="component" value="Unassembled WGS sequence"/>
</dbReference>
<evidence type="ECO:0000256" key="4">
    <source>
        <dbReference type="ARBA" id="ARBA00012557"/>
    </source>
</evidence>
<dbReference type="Gene3D" id="3.90.550.50">
    <property type="match status" value="1"/>
</dbReference>
<comment type="subcellular location">
    <subcellularLocation>
        <location evidence="1">Membrane</location>
        <topology evidence="1">Single-pass type II membrane protein</topology>
    </subcellularLocation>
</comment>
<evidence type="ECO:0000256" key="8">
    <source>
        <dbReference type="ARBA" id="ARBA00022741"/>
    </source>
</evidence>
<evidence type="ECO:0000259" key="12">
    <source>
        <dbReference type="Pfam" id="PF02434"/>
    </source>
</evidence>
<dbReference type="OrthoDB" id="414175at2759"/>
<evidence type="ECO:0000256" key="10">
    <source>
        <dbReference type="ARBA" id="ARBA00022989"/>
    </source>
</evidence>
<keyword evidence="8" id="KW-0547">Nucleotide-binding</keyword>
<keyword evidence="10" id="KW-1133">Transmembrane helix</keyword>
<keyword evidence="11" id="KW-0472">Membrane</keyword>
<dbReference type="GO" id="GO:0016263">
    <property type="term" value="F:glycoprotein-N-acetylgalactosamine 3-beta-galactosyltransferase activity"/>
    <property type="evidence" value="ECO:0007669"/>
    <property type="project" value="UniProtKB-EC"/>
</dbReference>
<evidence type="ECO:0000256" key="3">
    <source>
        <dbReference type="ARBA" id="ARBA00006462"/>
    </source>
</evidence>
<evidence type="ECO:0000256" key="9">
    <source>
        <dbReference type="ARBA" id="ARBA00022968"/>
    </source>
</evidence>
<sequence length="362" mass="42085">MRQGTGATEALEKLPIQLETTLKCVSDYVIYSDFEEDIQGHHIYDVLDQVNDTLKDTVPEFKLYNQLHASGREGLEYQTMFGSGQTGAVDNPGWKLDKWKFLPMVDRALQYKPDAKWFVFMELDTYMVWQTMIEYVSKFDADQPHYIGKSMFIGDVLFAYGGAGFALSRPALKQVTEHWRDHQEEYDQYTEAQWAGDMILGKALRDVGIDLFWAYPNLQGDSLTTMNWNVSKMGREPWCYAPATFHHMNEAEFNAMWHFEQEWHHKNHGWTTLRFRDIFKGTIRHQLKPERTEWDNLSKYSNAAGKCVKTEEAGQGEDDEEDEGNFEMGSLIRSGWLMHRVSEYVNELDQSCDGLENNGWVT</sequence>
<accession>M7SIA7</accession>
<dbReference type="InterPro" id="IPR026050">
    <property type="entry name" value="C1GALT1/C1GALT1_chp1"/>
</dbReference>
<evidence type="ECO:0000256" key="11">
    <source>
        <dbReference type="ARBA" id="ARBA00023136"/>
    </source>
</evidence>
<evidence type="ECO:0000256" key="7">
    <source>
        <dbReference type="ARBA" id="ARBA00022692"/>
    </source>
</evidence>
<evidence type="ECO:0000256" key="6">
    <source>
        <dbReference type="ARBA" id="ARBA00022679"/>
    </source>
</evidence>
<dbReference type="Pfam" id="PF02434">
    <property type="entry name" value="Fringe"/>
    <property type="match status" value="1"/>
</dbReference>
<keyword evidence="14" id="KW-1185">Reference proteome</keyword>
<dbReference type="InterPro" id="IPR003378">
    <property type="entry name" value="Fringe-like_glycosylTrfase"/>
</dbReference>
<dbReference type="GO" id="GO:0000166">
    <property type="term" value="F:nucleotide binding"/>
    <property type="evidence" value="ECO:0007669"/>
    <property type="project" value="UniProtKB-KW"/>
</dbReference>
<dbReference type="GO" id="GO:0016020">
    <property type="term" value="C:membrane"/>
    <property type="evidence" value="ECO:0007669"/>
    <property type="project" value="UniProtKB-SubCell"/>
</dbReference>
<organism evidence="13 14">
    <name type="scientific">Eutypa lata (strain UCR-EL1)</name>
    <name type="common">Grapevine dieback disease fungus</name>
    <name type="synonym">Eutypa armeniacae</name>
    <dbReference type="NCBI Taxonomy" id="1287681"/>
    <lineage>
        <taxon>Eukaryota</taxon>
        <taxon>Fungi</taxon>
        <taxon>Dikarya</taxon>
        <taxon>Ascomycota</taxon>
        <taxon>Pezizomycotina</taxon>
        <taxon>Sordariomycetes</taxon>
        <taxon>Xylariomycetidae</taxon>
        <taxon>Xylariales</taxon>
        <taxon>Diatrypaceae</taxon>
        <taxon>Eutypa</taxon>
    </lineage>
</organism>
<keyword evidence="9" id="KW-0735">Signal-anchor</keyword>
<dbReference type="PANTHER" id="PTHR23033">
    <property type="entry name" value="BETA1,3-GALACTOSYLTRANSFERASE"/>
    <property type="match status" value="1"/>
</dbReference>
<evidence type="ECO:0000256" key="2">
    <source>
        <dbReference type="ARBA" id="ARBA00004922"/>
    </source>
</evidence>
<reference evidence="14" key="1">
    <citation type="journal article" date="2013" name="Genome Announc.">
        <title>Draft genome sequence of the grapevine dieback fungus Eutypa lata UCR-EL1.</title>
        <authorList>
            <person name="Blanco-Ulate B."/>
            <person name="Rolshausen P.E."/>
            <person name="Cantu D."/>
        </authorList>
    </citation>
    <scope>NUCLEOTIDE SEQUENCE [LARGE SCALE GENOMIC DNA]</scope>
    <source>
        <strain evidence="14">UCR-EL1</strain>
    </source>
</reference>
<dbReference type="PANTHER" id="PTHR23033:SF47">
    <property type="entry name" value="APPLE DOMAIN-CONTAINING PROTEIN-RELATED"/>
    <property type="match status" value="1"/>
</dbReference>
<dbReference type="STRING" id="1287681.M7SIA7"/>
<feature type="domain" description="Fringe-like glycosyltransferase" evidence="12">
    <location>
        <begin position="111"/>
        <end position="209"/>
    </location>
</feature>
<evidence type="ECO:0000256" key="5">
    <source>
        <dbReference type="ARBA" id="ARBA00022676"/>
    </source>
</evidence>
<keyword evidence="7" id="KW-0812">Transmembrane</keyword>
<dbReference type="AlphaFoldDB" id="M7SIA7"/>
<keyword evidence="6" id="KW-0808">Transferase</keyword>
<evidence type="ECO:0000313" key="14">
    <source>
        <dbReference type="Proteomes" id="UP000012174"/>
    </source>
</evidence>